<evidence type="ECO:0000313" key="1">
    <source>
        <dbReference type="EMBL" id="KAI6087776.1"/>
    </source>
</evidence>
<evidence type="ECO:0000313" key="2">
    <source>
        <dbReference type="Proteomes" id="UP001497680"/>
    </source>
</evidence>
<organism evidence="1 2">
    <name type="scientific">Hypoxylon rubiginosum</name>
    <dbReference type="NCBI Taxonomy" id="110542"/>
    <lineage>
        <taxon>Eukaryota</taxon>
        <taxon>Fungi</taxon>
        <taxon>Dikarya</taxon>
        <taxon>Ascomycota</taxon>
        <taxon>Pezizomycotina</taxon>
        <taxon>Sordariomycetes</taxon>
        <taxon>Xylariomycetidae</taxon>
        <taxon>Xylariales</taxon>
        <taxon>Hypoxylaceae</taxon>
        <taxon>Hypoxylon</taxon>
    </lineage>
</organism>
<dbReference type="Proteomes" id="UP001497680">
    <property type="component" value="Unassembled WGS sequence"/>
</dbReference>
<proteinExistence type="predicted"/>
<dbReference type="EMBL" id="MU394305">
    <property type="protein sequence ID" value="KAI6087776.1"/>
    <property type="molecule type" value="Genomic_DNA"/>
</dbReference>
<gene>
    <name evidence="1" type="ORF">F4821DRAFT_258519</name>
</gene>
<comment type="caution">
    <text evidence="1">The sequence shown here is derived from an EMBL/GenBank/DDBJ whole genome shotgun (WGS) entry which is preliminary data.</text>
</comment>
<keyword evidence="2" id="KW-1185">Reference proteome</keyword>
<accession>A0ACC0D540</accession>
<sequence length="198" mass="22413">MKYPEQADYLQFVIIGIQKLAKIPRAFKNILKFRKLSIAQGINTFQIVHVQLCKGSIESHPGMFNVQSNIKEIAENKQYKHINKKLEEIAEAITSPDPLPMGAHCEIQLLDYMLQQSATNSFLLPEIAWGLPRALLGNEEIVNALSSLWVKMDLILRDLIWRDGIRGPRSNSSSTENDSSKSGCIEWNWNPKLAPESP</sequence>
<name>A0ACC0D540_9PEZI</name>
<protein>
    <submittedName>
        <fullName evidence="1">Uncharacterized protein</fullName>
    </submittedName>
</protein>
<reference evidence="1 2" key="1">
    <citation type="journal article" date="2022" name="New Phytol.">
        <title>Ecological generalism drives hyperdiversity of secondary metabolite gene clusters in xylarialean endophytes.</title>
        <authorList>
            <person name="Franco M.E.E."/>
            <person name="Wisecaver J.H."/>
            <person name="Arnold A.E."/>
            <person name="Ju Y.M."/>
            <person name="Slot J.C."/>
            <person name="Ahrendt S."/>
            <person name="Moore L.P."/>
            <person name="Eastman K.E."/>
            <person name="Scott K."/>
            <person name="Konkel Z."/>
            <person name="Mondo S.J."/>
            <person name="Kuo A."/>
            <person name="Hayes R.D."/>
            <person name="Haridas S."/>
            <person name="Andreopoulos B."/>
            <person name="Riley R."/>
            <person name="LaButti K."/>
            <person name="Pangilinan J."/>
            <person name="Lipzen A."/>
            <person name="Amirebrahimi M."/>
            <person name="Yan J."/>
            <person name="Adam C."/>
            <person name="Keymanesh K."/>
            <person name="Ng V."/>
            <person name="Louie K."/>
            <person name="Northen T."/>
            <person name="Drula E."/>
            <person name="Henrissat B."/>
            <person name="Hsieh H.M."/>
            <person name="Youens-Clark K."/>
            <person name="Lutzoni F."/>
            <person name="Miadlikowska J."/>
            <person name="Eastwood D.C."/>
            <person name="Hamelin R.C."/>
            <person name="Grigoriev I.V."/>
            <person name="U'Ren J.M."/>
        </authorList>
    </citation>
    <scope>NUCLEOTIDE SEQUENCE [LARGE SCALE GENOMIC DNA]</scope>
    <source>
        <strain evidence="1 2">ER1909</strain>
    </source>
</reference>